<reference evidence="2 3" key="1">
    <citation type="submission" date="2015-09" db="EMBL/GenBank/DDBJ databases">
        <title>Atta colombica WGS genome.</title>
        <authorList>
            <person name="Nygaard S."/>
            <person name="Hu H."/>
            <person name="Boomsma J."/>
            <person name="Zhang G."/>
        </authorList>
    </citation>
    <scope>NUCLEOTIDE SEQUENCE [LARGE SCALE GENOMIC DNA]</scope>
    <source>
        <strain evidence="2">Treedump-2</strain>
        <tissue evidence="2">Whole body</tissue>
    </source>
</reference>
<gene>
    <name evidence="2" type="ORF">ALC53_08522</name>
</gene>
<feature type="region of interest" description="Disordered" evidence="1">
    <location>
        <begin position="110"/>
        <end position="133"/>
    </location>
</feature>
<dbReference type="AlphaFoldDB" id="A0A195BAG2"/>
<keyword evidence="3" id="KW-1185">Reference proteome</keyword>
<accession>A0A195BAG2</accession>
<organism evidence="2 3">
    <name type="scientific">Atta colombica</name>
    <dbReference type="NCBI Taxonomy" id="520822"/>
    <lineage>
        <taxon>Eukaryota</taxon>
        <taxon>Metazoa</taxon>
        <taxon>Ecdysozoa</taxon>
        <taxon>Arthropoda</taxon>
        <taxon>Hexapoda</taxon>
        <taxon>Insecta</taxon>
        <taxon>Pterygota</taxon>
        <taxon>Neoptera</taxon>
        <taxon>Endopterygota</taxon>
        <taxon>Hymenoptera</taxon>
        <taxon>Apocrita</taxon>
        <taxon>Aculeata</taxon>
        <taxon>Formicoidea</taxon>
        <taxon>Formicidae</taxon>
        <taxon>Myrmicinae</taxon>
        <taxon>Atta</taxon>
    </lineage>
</organism>
<name>A0A195BAG2_9HYME</name>
<evidence type="ECO:0000256" key="1">
    <source>
        <dbReference type="SAM" id="MobiDB-lite"/>
    </source>
</evidence>
<proteinExistence type="predicted"/>
<dbReference type="EMBL" id="KQ976542">
    <property type="protein sequence ID" value="KYM81179.1"/>
    <property type="molecule type" value="Genomic_DNA"/>
</dbReference>
<sequence length="150" mass="17847">MEKIFIISFNLINFNACIRLKNSNIKDDCEYKEYMEKKENIQHYEFCKIDREVLHILHILRVTVNEEKRRVKEQPRRIDTLIDVMRVPFSWPRDRGVRFKYLDRPNSLEVTGALPEPSEERGRTGRTSNNIASSEYHTKGVEYSCLPILD</sequence>
<evidence type="ECO:0000313" key="2">
    <source>
        <dbReference type="EMBL" id="KYM81179.1"/>
    </source>
</evidence>
<dbReference type="Proteomes" id="UP000078540">
    <property type="component" value="Unassembled WGS sequence"/>
</dbReference>
<protein>
    <submittedName>
        <fullName evidence="2">Uncharacterized protein</fullName>
    </submittedName>
</protein>
<evidence type="ECO:0000313" key="3">
    <source>
        <dbReference type="Proteomes" id="UP000078540"/>
    </source>
</evidence>